<dbReference type="PANTHER" id="PTHR36154">
    <property type="entry name" value="DNA-BINDING TRANSCRIPTIONAL ACTIVATOR ALPA"/>
    <property type="match status" value="1"/>
</dbReference>
<proteinExistence type="predicted"/>
<evidence type="ECO:0000313" key="2">
    <source>
        <dbReference type="Proteomes" id="UP000261948"/>
    </source>
</evidence>
<dbReference type="Gene3D" id="1.10.238.160">
    <property type="match status" value="1"/>
</dbReference>
<gene>
    <name evidence="1" type="ORF">DZC30_08205</name>
</gene>
<dbReference type="InterPro" id="IPR010260">
    <property type="entry name" value="AlpA"/>
</dbReference>
<dbReference type="InterPro" id="IPR052931">
    <property type="entry name" value="Prophage_regulatory_activator"/>
</dbReference>
<dbReference type="Proteomes" id="UP000261948">
    <property type="component" value="Unassembled WGS sequence"/>
</dbReference>
<name>A0A373FNC5_COMTE</name>
<dbReference type="PANTHER" id="PTHR36154:SF1">
    <property type="entry name" value="DNA-BINDING TRANSCRIPTIONAL ACTIVATOR ALPA"/>
    <property type="match status" value="1"/>
</dbReference>
<dbReference type="Pfam" id="PF05930">
    <property type="entry name" value="Phage_AlpA"/>
    <property type="match status" value="1"/>
</dbReference>
<comment type="caution">
    <text evidence="1">The sequence shown here is derived from an EMBL/GenBank/DDBJ whole genome shotgun (WGS) entry which is preliminary data.</text>
</comment>
<dbReference type="OrthoDB" id="5398721at2"/>
<organism evidence="1 2">
    <name type="scientific">Comamonas testosteroni</name>
    <name type="common">Pseudomonas testosteroni</name>
    <dbReference type="NCBI Taxonomy" id="285"/>
    <lineage>
        <taxon>Bacteria</taxon>
        <taxon>Pseudomonadati</taxon>
        <taxon>Pseudomonadota</taxon>
        <taxon>Betaproteobacteria</taxon>
        <taxon>Burkholderiales</taxon>
        <taxon>Comamonadaceae</taxon>
        <taxon>Comamonas</taxon>
    </lineage>
</organism>
<sequence>MRILKLKEVLNRTGLGKTTLYALIGNGDFPQQIPLGLRAVGWLESEVDAWILEKIESRSRITS</sequence>
<protein>
    <submittedName>
        <fullName evidence="1">AlpA family transcriptional regulator</fullName>
    </submittedName>
</protein>
<dbReference type="AlphaFoldDB" id="A0A373FNC5"/>
<keyword evidence="2" id="KW-1185">Reference proteome</keyword>
<accession>A0A373FNC5</accession>
<reference evidence="1 2" key="1">
    <citation type="submission" date="2018-08" db="EMBL/GenBank/DDBJ databases">
        <title>Comamonas testosteroni strain SWCO2.</title>
        <authorList>
            <person name="Jiang N."/>
            <person name="Zhang X.Z."/>
        </authorList>
    </citation>
    <scope>NUCLEOTIDE SEQUENCE [LARGE SCALE GENOMIC DNA]</scope>
    <source>
        <strain evidence="1 2">SWCO2</strain>
    </source>
</reference>
<dbReference type="EMBL" id="QURR01000008">
    <property type="protein sequence ID" value="RGE45653.1"/>
    <property type="molecule type" value="Genomic_DNA"/>
</dbReference>
<evidence type="ECO:0000313" key="1">
    <source>
        <dbReference type="EMBL" id="RGE45653.1"/>
    </source>
</evidence>